<name>A0ABT3I029_9FLAO</name>
<evidence type="ECO:0000313" key="5">
    <source>
        <dbReference type="EMBL" id="MCW3169409.1"/>
    </source>
</evidence>
<dbReference type="Gene3D" id="1.10.10.10">
    <property type="entry name" value="Winged helix-like DNA-binding domain superfamily/Winged helix DNA-binding domain"/>
    <property type="match status" value="1"/>
</dbReference>
<accession>A0ABT3I029</accession>
<evidence type="ECO:0000256" key="1">
    <source>
        <dbReference type="ARBA" id="ARBA00023015"/>
    </source>
</evidence>
<dbReference type="SUPFAM" id="SSF46894">
    <property type="entry name" value="C-terminal effector domain of the bipartite response regulators"/>
    <property type="match status" value="1"/>
</dbReference>
<gene>
    <name evidence="5" type="ORF">OMO38_12850</name>
</gene>
<keyword evidence="6" id="KW-1185">Reference proteome</keyword>
<dbReference type="PANTHER" id="PTHR44688:SF16">
    <property type="entry name" value="DNA-BINDING TRANSCRIPTIONAL ACTIVATOR DEVR_DOSR"/>
    <property type="match status" value="1"/>
</dbReference>
<dbReference type="RefSeq" id="WP_264750577.1">
    <property type="nucleotide sequence ID" value="NZ_JAPDHW010000008.1"/>
</dbReference>
<sequence length="253" mass="29591">MREKFNSFFSNKNTITEISDKDISQTENYLEVVKTFAKLTYQSVYIIDYQKRNFEYVSDNPIFLCGLTSEEVRELGYDFYFKNVGEKDLNLLLKINQIGFDFFDNLPVEDRKNYTISYDFHIINEKKNSILINHKLTPLFLNEEGKIWKAMCIVSLSPNHSSGNIIISSIKSEIISEFNLEDNVWENKKKAKLSDRETEILTLHARGLTINEIAEKIFLSPDTVKFHRRKLFEKMGVENITEALSYATHNKLL</sequence>
<evidence type="ECO:0000313" key="6">
    <source>
        <dbReference type="Proteomes" id="UP001163731"/>
    </source>
</evidence>
<organism evidence="5 6">
    <name type="scientific">Chryseobacterium kimseyorum</name>
    <dbReference type="NCBI Taxonomy" id="2984028"/>
    <lineage>
        <taxon>Bacteria</taxon>
        <taxon>Pseudomonadati</taxon>
        <taxon>Bacteroidota</taxon>
        <taxon>Flavobacteriia</taxon>
        <taxon>Flavobacteriales</taxon>
        <taxon>Weeksellaceae</taxon>
        <taxon>Chryseobacterium group</taxon>
        <taxon>Chryseobacterium</taxon>
    </lineage>
</organism>
<reference evidence="5" key="1">
    <citation type="submission" date="2022-10" db="EMBL/GenBank/DDBJ databases">
        <title>Chryseobacterium babae sp. nov. isolated from the gut of the beetle Oryctes rhinoceros, and Chryseobacterium kimseyorum sp. nov., isolated from a stick insect rearing cage.</title>
        <authorList>
            <person name="Shelomi M."/>
            <person name="Han C.-J."/>
            <person name="Chen W.-M."/>
            <person name="Chen H.-K."/>
            <person name="Liaw S.-J."/>
            <person name="Muhle E."/>
            <person name="Clermont D."/>
        </authorList>
    </citation>
    <scope>NUCLEOTIDE SEQUENCE</scope>
    <source>
        <strain evidence="5">09-1422</strain>
    </source>
</reference>
<protein>
    <submittedName>
        <fullName evidence="5">Helix-turn-helix transcriptional regulator</fullName>
    </submittedName>
</protein>
<dbReference type="InterPro" id="IPR000792">
    <property type="entry name" value="Tscrpt_reg_LuxR_C"/>
</dbReference>
<dbReference type="PROSITE" id="PS50043">
    <property type="entry name" value="HTH_LUXR_2"/>
    <property type="match status" value="1"/>
</dbReference>
<feature type="domain" description="HTH luxR-type" evidence="4">
    <location>
        <begin position="186"/>
        <end position="251"/>
    </location>
</feature>
<dbReference type="InterPro" id="IPR036388">
    <property type="entry name" value="WH-like_DNA-bd_sf"/>
</dbReference>
<keyword evidence="2" id="KW-0238">DNA-binding</keyword>
<dbReference type="PANTHER" id="PTHR44688">
    <property type="entry name" value="DNA-BINDING TRANSCRIPTIONAL ACTIVATOR DEVR_DOSR"/>
    <property type="match status" value="1"/>
</dbReference>
<dbReference type="Gene3D" id="3.30.450.20">
    <property type="entry name" value="PAS domain"/>
    <property type="match status" value="1"/>
</dbReference>
<keyword evidence="1" id="KW-0805">Transcription regulation</keyword>
<evidence type="ECO:0000259" key="4">
    <source>
        <dbReference type="PROSITE" id="PS50043"/>
    </source>
</evidence>
<keyword evidence="3" id="KW-0804">Transcription</keyword>
<dbReference type="InterPro" id="IPR016032">
    <property type="entry name" value="Sig_transdc_resp-reg_C-effctor"/>
</dbReference>
<proteinExistence type="predicted"/>
<dbReference type="CDD" id="cd06170">
    <property type="entry name" value="LuxR_C_like"/>
    <property type="match status" value="1"/>
</dbReference>
<dbReference type="Proteomes" id="UP001163731">
    <property type="component" value="Unassembled WGS sequence"/>
</dbReference>
<dbReference type="Pfam" id="PF00196">
    <property type="entry name" value="GerE"/>
    <property type="match status" value="1"/>
</dbReference>
<evidence type="ECO:0000256" key="3">
    <source>
        <dbReference type="ARBA" id="ARBA00023163"/>
    </source>
</evidence>
<dbReference type="SMART" id="SM00421">
    <property type="entry name" value="HTH_LUXR"/>
    <property type="match status" value="1"/>
</dbReference>
<dbReference type="PRINTS" id="PR00038">
    <property type="entry name" value="HTHLUXR"/>
</dbReference>
<evidence type="ECO:0000256" key="2">
    <source>
        <dbReference type="ARBA" id="ARBA00023125"/>
    </source>
</evidence>
<comment type="caution">
    <text evidence="5">The sequence shown here is derived from an EMBL/GenBank/DDBJ whole genome shotgun (WGS) entry which is preliminary data.</text>
</comment>
<dbReference type="EMBL" id="JAPDHW010000008">
    <property type="protein sequence ID" value="MCW3169409.1"/>
    <property type="molecule type" value="Genomic_DNA"/>
</dbReference>